<feature type="binding site" evidence="5">
    <location>
        <begin position="188"/>
        <end position="191"/>
    </location>
    <ligand>
        <name>substrate</name>
    </ligand>
</feature>
<dbReference type="Gene3D" id="1.10.8.10">
    <property type="entry name" value="DNA helicase RuvA subunit, C-terminal domain"/>
    <property type="match status" value="1"/>
</dbReference>
<comment type="caution">
    <text evidence="8">The sequence shown here is derived from an EMBL/GenBank/DDBJ whole genome shotgun (WGS) entry which is preliminary data.</text>
</comment>
<dbReference type="PROSITE" id="PS00092">
    <property type="entry name" value="N6_MTASE"/>
    <property type="match status" value="1"/>
</dbReference>
<feature type="binding site" evidence="5">
    <location>
        <position position="188"/>
    </location>
    <ligand>
        <name>S-adenosyl-L-methionine</name>
        <dbReference type="ChEBI" id="CHEBI:59789"/>
    </ligand>
</feature>
<dbReference type="CDD" id="cd02440">
    <property type="entry name" value="AdoMet_MTases"/>
    <property type="match status" value="1"/>
</dbReference>
<evidence type="ECO:0000313" key="9">
    <source>
        <dbReference type="Proteomes" id="UP000075683"/>
    </source>
</evidence>
<dbReference type="InterPro" id="IPR004556">
    <property type="entry name" value="HemK-like"/>
</dbReference>
<dbReference type="InterPro" id="IPR029063">
    <property type="entry name" value="SAM-dependent_MTases_sf"/>
</dbReference>
<reference evidence="8 9" key="1">
    <citation type="submission" date="2016-01" db="EMBL/GenBank/DDBJ databases">
        <title>Draft Genome Sequences of Seven Thermophilic Sporeformers Isolated from Foods.</title>
        <authorList>
            <person name="Berendsen E.M."/>
            <person name="Wells-Bennik M.H."/>
            <person name="Krawcyk A.O."/>
            <person name="De Jong A."/>
            <person name="Holsappel S."/>
            <person name="Eijlander R.T."/>
            <person name="Kuipers O.P."/>
        </authorList>
    </citation>
    <scope>NUCLEOTIDE SEQUENCE [LARGE SCALE GENOMIC DNA]</scope>
    <source>
        <strain evidence="8 9">B4135</strain>
    </source>
</reference>
<sequence length="287" mass="31775">MKVFEALRWASSVFKSCGRDENAGEILLQHVLKMEKYQLLAHLRMELPEERQKEFRELVRKHAAGVPVQYLTGCEYFYGRKFFVNGHVLIPRPETEELVAGTLERIRKYFSGTSPLRAADAGTGSGAIAVTLALEMPALEVSASDISEEALKVAAKNAELHGAGIDFRQGDFLAPFFGEKAFDVVVSNPPYIPLGEKEKLPDVVKDHEPGIALFAGEDGLDAYRKIIGQLPMVINSRALAAFEIGDGQGDKVKDLIERAFPGAIVEIERDINRKERMVFAFLHGESS</sequence>
<evidence type="ECO:0000259" key="7">
    <source>
        <dbReference type="Pfam" id="PF17827"/>
    </source>
</evidence>
<keyword evidence="2 5" id="KW-0808">Transferase</keyword>
<protein>
    <recommendedName>
        <fullName evidence="5">Release factor glutamine methyltransferase</fullName>
        <shortName evidence="5">RF MTase</shortName>
        <ecNumber evidence="5">2.1.1.297</ecNumber>
    </recommendedName>
    <alternativeName>
        <fullName evidence="5">N5-glutamine methyltransferase PrmC</fullName>
    </alternativeName>
    <alternativeName>
        <fullName evidence="5">Protein-(glutamine-N5) MTase PrmC</fullName>
    </alternativeName>
    <alternativeName>
        <fullName evidence="5">Protein-glutamine N-methyltransferase PrmC</fullName>
    </alternativeName>
</protein>
<evidence type="ECO:0000256" key="3">
    <source>
        <dbReference type="ARBA" id="ARBA00022691"/>
    </source>
</evidence>
<feature type="binding site" evidence="5">
    <location>
        <position position="172"/>
    </location>
    <ligand>
        <name>S-adenosyl-L-methionine</name>
        <dbReference type="ChEBI" id="CHEBI:59789"/>
    </ligand>
</feature>
<comment type="catalytic activity">
    <reaction evidence="4 5">
        <text>L-glutaminyl-[peptide chain release factor] + S-adenosyl-L-methionine = N(5)-methyl-L-glutaminyl-[peptide chain release factor] + S-adenosyl-L-homocysteine + H(+)</text>
        <dbReference type="Rhea" id="RHEA:42896"/>
        <dbReference type="Rhea" id="RHEA-COMP:10271"/>
        <dbReference type="Rhea" id="RHEA-COMP:10272"/>
        <dbReference type="ChEBI" id="CHEBI:15378"/>
        <dbReference type="ChEBI" id="CHEBI:30011"/>
        <dbReference type="ChEBI" id="CHEBI:57856"/>
        <dbReference type="ChEBI" id="CHEBI:59789"/>
        <dbReference type="ChEBI" id="CHEBI:61891"/>
        <dbReference type="EC" id="2.1.1.297"/>
    </reaction>
</comment>
<organism evidence="8 9">
    <name type="scientific">Caldibacillus debilis</name>
    <dbReference type="NCBI Taxonomy" id="301148"/>
    <lineage>
        <taxon>Bacteria</taxon>
        <taxon>Bacillati</taxon>
        <taxon>Bacillota</taxon>
        <taxon>Bacilli</taxon>
        <taxon>Bacillales</taxon>
        <taxon>Bacillaceae</taxon>
        <taxon>Caldibacillus</taxon>
    </lineage>
</organism>
<dbReference type="GO" id="GO:0032259">
    <property type="term" value="P:methylation"/>
    <property type="evidence" value="ECO:0007669"/>
    <property type="project" value="UniProtKB-KW"/>
</dbReference>
<dbReference type="EMBL" id="LQYT01000037">
    <property type="protein sequence ID" value="KYD19883.1"/>
    <property type="molecule type" value="Genomic_DNA"/>
</dbReference>
<dbReference type="Gene3D" id="3.40.50.150">
    <property type="entry name" value="Vaccinia Virus protein VP39"/>
    <property type="match status" value="1"/>
</dbReference>
<dbReference type="PANTHER" id="PTHR18895:SF74">
    <property type="entry name" value="MTRF1L RELEASE FACTOR GLUTAMINE METHYLTRANSFERASE"/>
    <property type="match status" value="1"/>
</dbReference>
<feature type="domain" description="Methyltransferase small" evidence="6">
    <location>
        <begin position="117"/>
        <end position="191"/>
    </location>
</feature>
<proteinExistence type="inferred from homology"/>
<dbReference type="HAMAP" id="MF_02126">
    <property type="entry name" value="RF_methyltr_PrmC"/>
    <property type="match status" value="1"/>
</dbReference>
<feature type="domain" description="Release factor glutamine methyltransferase N-terminal" evidence="7">
    <location>
        <begin position="5"/>
        <end position="73"/>
    </location>
</feature>
<feature type="binding site" evidence="5">
    <location>
        <position position="145"/>
    </location>
    <ligand>
        <name>S-adenosyl-L-methionine</name>
        <dbReference type="ChEBI" id="CHEBI:59789"/>
    </ligand>
</feature>
<evidence type="ECO:0000256" key="4">
    <source>
        <dbReference type="ARBA" id="ARBA00048391"/>
    </source>
</evidence>
<dbReference type="InterPro" id="IPR002052">
    <property type="entry name" value="DNA_methylase_N6_adenine_CS"/>
</dbReference>
<dbReference type="Proteomes" id="UP000075683">
    <property type="component" value="Unassembled WGS sequence"/>
</dbReference>
<dbReference type="InterPro" id="IPR019874">
    <property type="entry name" value="RF_methyltr_PrmC"/>
</dbReference>
<dbReference type="STRING" id="301148.B4135_0782"/>
<dbReference type="SUPFAM" id="SSF53335">
    <property type="entry name" value="S-adenosyl-L-methionine-dependent methyltransferases"/>
    <property type="match status" value="1"/>
</dbReference>
<feature type="binding site" evidence="5">
    <location>
        <begin position="122"/>
        <end position="126"/>
    </location>
    <ligand>
        <name>S-adenosyl-L-methionine</name>
        <dbReference type="ChEBI" id="CHEBI:59789"/>
    </ligand>
</feature>
<dbReference type="RefSeq" id="WP_020154165.1">
    <property type="nucleotide sequence ID" value="NZ_LQYT01000037.1"/>
</dbReference>
<dbReference type="Pfam" id="PF05175">
    <property type="entry name" value="MTS"/>
    <property type="match status" value="1"/>
</dbReference>
<comment type="function">
    <text evidence="5">Methylates the class 1 translation termination release factors RF1/PrfA and RF2/PrfB on the glutamine residue of the universally conserved GGQ motif.</text>
</comment>
<accession>A0A150M5S8</accession>
<evidence type="ECO:0000256" key="1">
    <source>
        <dbReference type="ARBA" id="ARBA00022603"/>
    </source>
</evidence>
<gene>
    <name evidence="5" type="primary">prmC</name>
    <name evidence="8" type="ORF">B4135_0782</name>
</gene>
<keyword evidence="3 5" id="KW-0949">S-adenosyl-L-methionine</keyword>
<name>A0A150M5S8_9BACI</name>
<dbReference type="AlphaFoldDB" id="A0A150M5S8"/>
<dbReference type="InterPro" id="IPR050320">
    <property type="entry name" value="N5-glutamine_MTase"/>
</dbReference>
<dbReference type="InterPro" id="IPR007848">
    <property type="entry name" value="Small_mtfrase_dom"/>
</dbReference>
<dbReference type="EC" id="2.1.1.297" evidence="5"/>
<dbReference type="GO" id="GO:0003676">
    <property type="term" value="F:nucleic acid binding"/>
    <property type="evidence" value="ECO:0007669"/>
    <property type="project" value="InterPro"/>
</dbReference>
<dbReference type="PATRIC" id="fig|301148.3.peg.3158"/>
<evidence type="ECO:0000256" key="2">
    <source>
        <dbReference type="ARBA" id="ARBA00022679"/>
    </source>
</evidence>
<evidence type="ECO:0000313" key="8">
    <source>
        <dbReference type="EMBL" id="KYD19883.1"/>
    </source>
</evidence>
<dbReference type="InterPro" id="IPR040758">
    <property type="entry name" value="PrmC_N"/>
</dbReference>
<evidence type="ECO:0000259" key="6">
    <source>
        <dbReference type="Pfam" id="PF05175"/>
    </source>
</evidence>
<dbReference type="NCBIfam" id="TIGR03534">
    <property type="entry name" value="RF_mod_PrmC"/>
    <property type="match status" value="1"/>
</dbReference>
<dbReference type="PANTHER" id="PTHR18895">
    <property type="entry name" value="HEMK METHYLTRANSFERASE"/>
    <property type="match status" value="1"/>
</dbReference>
<keyword evidence="1 5" id="KW-0489">Methyltransferase</keyword>
<dbReference type="OrthoDB" id="9800643at2"/>
<comment type="similarity">
    <text evidence="5">Belongs to the protein N5-glutamine methyltransferase family. PrmC subfamily.</text>
</comment>
<evidence type="ECO:0000256" key="5">
    <source>
        <dbReference type="HAMAP-Rule" id="MF_02126"/>
    </source>
</evidence>
<dbReference type="Pfam" id="PF17827">
    <property type="entry name" value="PrmC_N"/>
    <property type="match status" value="1"/>
</dbReference>
<dbReference type="NCBIfam" id="TIGR00536">
    <property type="entry name" value="hemK_fam"/>
    <property type="match status" value="1"/>
</dbReference>
<dbReference type="GO" id="GO:0102559">
    <property type="term" value="F:peptide chain release factor N(5)-glutamine methyltransferase activity"/>
    <property type="evidence" value="ECO:0007669"/>
    <property type="project" value="UniProtKB-EC"/>
</dbReference>